<dbReference type="GO" id="GO:0005524">
    <property type="term" value="F:ATP binding"/>
    <property type="evidence" value="ECO:0007669"/>
    <property type="project" value="InterPro"/>
</dbReference>
<name>A0A2B7XNS6_9EURO</name>
<dbReference type="Pfam" id="PF00406">
    <property type="entry name" value="ADK"/>
    <property type="match status" value="1"/>
</dbReference>
<dbReference type="SUPFAM" id="SSF52540">
    <property type="entry name" value="P-loop containing nucleoside triphosphate hydrolases"/>
    <property type="match status" value="1"/>
</dbReference>
<accession>A0A2B7XNS6</accession>
<sequence>MSYNVVFLTGPPGSGKTVLASKLAKDYGIYHLCLDKFLAELARDETSPAGQAIKSHLEKGIPIPTEGIIIMLQEKMKMERKNGHRDFLIDGFPSDFTRAFAFEKKLRMPSLVISLQCPKETARDRVLSRTIDDQSLNDKETFETRFDLFTLKQPDVLYYYRAASTLLEVVSSTDTKVTYGVLTAALQMNGNWKLTRRPESPDMQTSIDQDGSDVILLSP</sequence>
<evidence type="ECO:0000256" key="5">
    <source>
        <dbReference type="SAM" id="MobiDB-lite"/>
    </source>
</evidence>
<keyword evidence="2" id="KW-0547">Nucleotide-binding</keyword>
<evidence type="ECO:0000313" key="6">
    <source>
        <dbReference type="EMBL" id="PGH10580.1"/>
    </source>
</evidence>
<comment type="similarity">
    <text evidence="4">Belongs to the adenylate kinase family.</text>
</comment>
<keyword evidence="7" id="KW-1185">Reference proteome</keyword>
<dbReference type="GO" id="GO:0019205">
    <property type="term" value="F:nucleobase-containing compound kinase activity"/>
    <property type="evidence" value="ECO:0007669"/>
    <property type="project" value="InterPro"/>
</dbReference>
<dbReference type="InterPro" id="IPR027417">
    <property type="entry name" value="P-loop_NTPase"/>
</dbReference>
<keyword evidence="1 4" id="KW-0808">Transferase</keyword>
<gene>
    <name evidence="6" type="ORF">AJ79_05402</name>
</gene>
<evidence type="ECO:0000256" key="1">
    <source>
        <dbReference type="ARBA" id="ARBA00022679"/>
    </source>
</evidence>
<dbReference type="EMBL" id="PDNB01000085">
    <property type="protein sequence ID" value="PGH10580.1"/>
    <property type="molecule type" value="Genomic_DNA"/>
</dbReference>
<organism evidence="6 7">
    <name type="scientific">Helicocarpus griseus UAMH5409</name>
    <dbReference type="NCBI Taxonomy" id="1447875"/>
    <lineage>
        <taxon>Eukaryota</taxon>
        <taxon>Fungi</taxon>
        <taxon>Dikarya</taxon>
        <taxon>Ascomycota</taxon>
        <taxon>Pezizomycotina</taxon>
        <taxon>Eurotiomycetes</taxon>
        <taxon>Eurotiomycetidae</taxon>
        <taxon>Onygenales</taxon>
        <taxon>Ajellomycetaceae</taxon>
        <taxon>Helicocarpus</taxon>
    </lineage>
</organism>
<dbReference type="PRINTS" id="PR00094">
    <property type="entry name" value="ADENYLTKNASE"/>
</dbReference>
<dbReference type="InterPro" id="IPR000850">
    <property type="entry name" value="Adenylat/UMP-CMP_kin"/>
</dbReference>
<reference evidence="6 7" key="1">
    <citation type="submission" date="2017-10" db="EMBL/GenBank/DDBJ databases">
        <title>Comparative genomics in systemic dimorphic fungi from Ajellomycetaceae.</title>
        <authorList>
            <person name="Munoz J.F."/>
            <person name="Mcewen J.G."/>
            <person name="Clay O.K."/>
            <person name="Cuomo C.A."/>
        </authorList>
    </citation>
    <scope>NUCLEOTIDE SEQUENCE [LARGE SCALE GENOMIC DNA]</scope>
    <source>
        <strain evidence="6 7">UAMH5409</strain>
    </source>
</reference>
<dbReference type="CDD" id="cd01428">
    <property type="entry name" value="ADK"/>
    <property type="match status" value="1"/>
</dbReference>
<dbReference type="Gene3D" id="3.40.50.300">
    <property type="entry name" value="P-loop containing nucleotide triphosphate hydrolases"/>
    <property type="match status" value="1"/>
</dbReference>
<dbReference type="PANTHER" id="PTHR23359">
    <property type="entry name" value="NUCLEOTIDE KINASE"/>
    <property type="match status" value="1"/>
</dbReference>
<protein>
    <submittedName>
        <fullName evidence="6">Uncharacterized protein</fullName>
    </submittedName>
</protein>
<dbReference type="AlphaFoldDB" id="A0A2B7XNS6"/>
<dbReference type="GO" id="GO:0006139">
    <property type="term" value="P:nucleobase-containing compound metabolic process"/>
    <property type="evidence" value="ECO:0007669"/>
    <property type="project" value="InterPro"/>
</dbReference>
<evidence type="ECO:0000256" key="4">
    <source>
        <dbReference type="RuleBase" id="RU003330"/>
    </source>
</evidence>
<evidence type="ECO:0000256" key="3">
    <source>
        <dbReference type="ARBA" id="ARBA00022777"/>
    </source>
</evidence>
<feature type="region of interest" description="Disordered" evidence="5">
    <location>
        <begin position="195"/>
        <end position="219"/>
    </location>
</feature>
<proteinExistence type="inferred from homology"/>
<dbReference type="OrthoDB" id="442176at2759"/>
<comment type="caution">
    <text evidence="6">The sequence shown here is derived from an EMBL/GenBank/DDBJ whole genome shotgun (WGS) entry which is preliminary data.</text>
</comment>
<evidence type="ECO:0000313" key="7">
    <source>
        <dbReference type="Proteomes" id="UP000223968"/>
    </source>
</evidence>
<dbReference type="Proteomes" id="UP000223968">
    <property type="component" value="Unassembled WGS sequence"/>
</dbReference>
<dbReference type="STRING" id="1447875.A0A2B7XNS6"/>
<evidence type="ECO:0000256" key="2">
    <source>
        <dbReference type="ARBA" id="ARBA00022741"/>
    </source>
</evidence>
<keyword evidence="3 4" id="KW-0418">Kinase</keyword>